<comment type="caution">
    <text evidence="2">The sequence shown here is derived from an EMBL/GenBank/DDBJ whole genome shotgun (WGS) entry which is preliminary data.</text>
</comment>
<evidence type="ECO:0000313" key="2">
    <source>
        <dbReference type="EMBL" id="MCC7660746.1"/>
    </source>
</evidence>
<evidence type="ECO:0008006" key="4">
    <source>
        <dbReference type="Google" id="ProtNLM"/>
    </source>
</evidence>
<gene>
    <name evidence="2" type="ORF">FUU20_18665</name>
</gene>
<dbReference type="PROSITE" id="PS51257">
    <property type="entry name" value="PROKAR_LIPOPROTEIN"/>
    <property type="match status" value="1"/>
</dbReference>
<dbReference type="EMBL" id="VOSO01000019">
    <property type="protein sequence ID" value="MCC7660746.1"/>
    <property type="molecule type" value="Genomic_DNA"/>
</dbReference>
<protein>
    <recommendedName>
        <fullName evidence="4">Membrane-bound lysozyme-inhibitor of c-type lysozyme</fullName>
    </recommendedName>
</protein>
<keyword evidence="1" id="KW-0732">Signal</keyword>
<keyword evidence="3" id="KW-1185">Reference proteome</keyword>
<feature type="chain" id="PRO_5046859623" description="Membrane-bound lysozyme-inhibitor of c-type lysozyme" evidence="1">
    <location>
        <begin position="20"/>
        <end position="119"/>
    </location>
</feature>
<dbReference type="Proteomes" id="UP001199135">
    <property type="component" value="Unassembled WGS sequence"/>
</dbReference>
<name>A0ABS8J9U5_9GAMM</name>
<reference evidence="2 3" key="1">
    <citation type="submission" date="2019-08" db="EMBL/GenBank/DDBJ databases">
        <title>Genome sequencing of Psyttalia spp.-associated microbial isolates reveals a potentially novel species in the Serratia genus.</title>
        <authorList>
            <person name="Tannieres-Laurent M."/>
            <person name="Sparks M.E."/>
            <person name="Blackburn M.B."/>
            <person name="Gundersen-Rindal D.E."/>
            <person name="Bon M.-C."/>
        </authorList>
    </citation>
    <scope>NUCLEOTIDE SEQUENCE [LARGE SCALE GENOMIC DNA]</scope>
    <source>
        <strain evidence="3">Pon4B</strain>
    </source>
</reference>
<evidence type="ECO:0000313" key="3">
    <source>
        <dbReference type="Proteomes" id="UP001199135"/>
    </source>
</evidence>
<accession>A0ABS8J9U5</accession>
<feature type="signal peptide" evidence="1">
    <location>
        <begin position="1"/>
        <end position="19"/>
    </location>
</feature>
<sequence length="119" mass="12970">MKKLLLPITLLMLTGCANPELTKKVTAEFTSQKDANSLAVCIAEKSDKRTFNGLRIETVSKPTRESGIALVLINGNGYIDILDKGSQQQVVYRGEAANSNWGKLTNRNGEVISDIKSCL</sequence>
<dbReference type="RefSeq" id="WP_230490671.1">
    <property type="nucleotide sequence ID" value="NZ_VOSN01000018.1"/>
</dbReference>
<organism evidence="2 3">
    <name type="scientific">Serratia montpellierensis</name>
    <dbReference type="NCBI Taxonomy" id="2598730"/>
    <lineage>
        <taxon>Bacteria</taxon>
        <taxon>Pseudomonadati</taxon>
        <taxon>Pseudomonadota</taxon>
        <taxon>Gammaproteobacteria</taxon>
        <taxon>Enterobacterales</taxon>
        <taxon>Yersiniaceae</taxon>
        <taxon>Serratia</taxon>
    </lineage>
</organism>
<proteinExistence type="predicted"/>
<evidence type="ECO:0000256" key="1">
    <source>
        <dbReference type="SAM" id="SignalP"/>
    </source>
</evidence>